<keyword evidence="1" id="KW-0812">Transmembrane</keyword>
<evidence type="ECO:0000256" key="1">
    <source>
        <dbReference type="SAM" id="Phobius"/>
    </source>
</evidence>
<proteinExistence type="predicted"/>
<dbReference type="EMBL" id="JAFNEN010000309">
    <property type="protein sequence ID" value="KAG8186231.1"/>
    <property type="molecule type" value="Genomic_DNA"/>
</dbReference>
<keyword evidence="4" id="KW-1185">Reference proteome</keyword>
<evidence type="ECO:0000313" key="4">
    <source>
        <dbReference type="Proteomes" id="UP000827092"/>
    </source>
</evidence>
<feature type="signal peptide" evidence="2">
    <location>
        <begin position="1"/>
        <end position="17"/>
    </location>
</feature>
<feature type="chain" id="PRO_5043484859" evidence="2">
    <location>
        <begin position="18"/>
        <end position="107"/>
    </location>
</feature>
<keyword evidence="1" id="KW-1133">Transmembrane helix</keyword>
<evidence type="ECO:0000256" key="2">
    <source>
        <dbReference type="SAM" id="SignalP"/>
    </source>
</evidence>
<accession>A0AAV6UPN2</accession>
<protein>
    <submittedName>
        <fullName evidence="3">Uncharacterized protein</fullName>
    </submittedName>
</protein>
<sequence>MKLLSLFCFVVSHWCYGYPIKGVPVFRTLNTSTSIDQQHNNNEWELKIGLDVEEIPEIKLRAQISIVDTPQLWFFVGICIVGMAGFILHLVLRACKMTTKSASCKTG</sequence>
<reference evidence="3 4" key="1">
    <citation type="journal article" date="2022" name="Nat. Ecol. Evol.">
        <title>A masculinizing supergene underlies an exaggerated male reproductive morph in a spider.</title>
        <authorList>
            <person name="Hendrickx F."/>
            <person name="De Corte Z."/>
            <person name="Sonet G."/>
            <person name="Van Belleghem S.M."/>
            <person name="Kostlbacher S."/>
            <person name="Vangestel C."/>
        </authorList>
    </citation>
    <scope>NUCLEOTIDE SEQUENCE [LARGE SCALE GENOMIC DNA]</scope>
    <source>
        <strain evidence="3">W744_W776</strain>
    </source>
</reference>
<dbReference type="Proteomes" id="UP000827092">
    <property type="component" value="Unassembled WGS sequence"/>
</dbReference>
<keyword evidence="1" id="KW-0472">Membrane</keyword>
<comment type="caution">
    <text evidence="3">The sequence shown here is derived from an EMBL/GenBank/DDBJ whole genome shotgun (WGS) entry which is preliminary data.</text>
</comment>
<evidence type="ECO:0000313" key="3">
    <source>
        <dbReference type="EMBL" id="KAG8186231.1"/>
    </source>
</evidence>
<gene>
    <name evidence="3" type="ORF">JTE90_008758</name>
</gene>
<feature type="transmembrane region" description="Helical" evidence="1">
    <location>
        <begin position="72"/>
        <end position="92"/>
    </location>
</feature>
<organism evidence="3 4">
    <name type="scientific">Oedothorax gibbosus</name>
    <dbReference type="NCBI Taxonomy" id="931172"/>
    <lineage>
        <taxon>Eukaryota</taxon>
        <taxon>Metazoa</taxon>
        <taxon>Ecdysozoa</taxon>
        <taxon>Arthropoda</taxon>
        <taxon>Chelicerata</taxon>
        <taxon>Arachnida</taxon>
        <taxon>Araneae</taxon>
        <taxon>Araneomorphae</taxon>
        <taxon>Entelegynae</taxon>
        <taxon>Araneoidea</taxon>
        <taxon>Linyphiidae</taxon>
        <taxon>Erigoninae</taxon>
        <taxon>Oedothorax</taxon>
    </lineage>
</organism>
<dbReference type="AlphaFoldDB" id="A0AAV6UPN2"/>
<name>A0AAV6UPN2_9ARAC</name>
<keyword evidence="2" id="KW-0732">Signal</keyword>